<sequence>MFKDGEWIIGGDFNSIKNRSERKGRVEIESNNEMKSFVEFIEESMLVDIPCKGKKFSWYSGDGKSMSRIDRFLLSDNIVNSWEWLGNLLVLGIFQIIVQYGLCWIISIKYQNLSNSTTNGLLLTLSYLLWRRNGKTLRWKEEGTLF</sequence>
<dbReference type="AlphaFoldDB" id="A0AAV1AMR7"/>
<feature type="transmembrane region" description="Helical" evidence="1">
    <location>
        <begin position="84"/>
        <end position="107"/>
    </location>
</feature>
<dbReference type="SUPFAM" id="SSF56219">
    <property type="entry name" value="DNase I-like"/>
    <property type="match status" value="1"/>
</dbReference>
<accession>A0AAV1AMR7</accession>
<gene>
    <name evidence="2" type="ORF">VFH_IV150760</name>
</gene>
<dbReference type="InterPro" id="IPR036691">
    <property type="entry name" value="Endo/exonu/phosph_ase_sf"/>
</dbReference>
<dbReference type="PANTHER" id="PTHR33710:SF64">
    <property type="entry name" value="ENDONUCLEASE_EXONUCLEASE_PHOSPHATASE DOMAIN-CONTAINING PROTEIN"/>
    <property type="match status" value="1"/>
</dbReference>
<name>A0AAV1AMR7_VICFA</name>
<keyword evidence="1" id="KW-1133">Transmembrane helix</keyword>
<dbReference type="EMBL" id="OX451739">
    <property type="protein sequence ID" value="CAI8609797.1"/>
    <property type="molecule type" value="Genomic_DNA"/>
</dbReference>
<dbReference type="PANTHER" id="PTHR33710">
    <property type="entry name" value="BNAC02G09200D PROTEIN"/>
    <property type="match status" value="1"/>
</dbReference>
<proteinExistence type="predicted"/>
<keyword evidence="3" id="KW-1185">Reference proteome</keyword>
<protein>
    <submittedName>
        <fullName evidence="2">Uncharacterized protein</fullName>
    </submittedName>
</protein>
<organism evidence="2 3">
    <name type="scientific">Vicia faba</name>
    <name type="common">Broad bean</name>
    <name type="synonym">Faba vulgaris</name>
    <dbReference type="NCBI Taxonomy" id="3906"/>
    <lineage>
        <taxon>Eukaryota</taxon>
        <taxon>Viridiplantae</taxon>
        <taxon>Streptophyta</taxon>
        <taxon>Embryophyta</taxon>
        <taxon>Tracheophyta</taxon>
        <taxon>Spermatophyta</taxon>
        <taxon>Magnoliopsida</taxon>
        <taxon>eudicotyledons</taxon>
        <taxon>Gunneridae</taxon>
        <taxon>Pentapetalae</taxon>
        <taxon>rosids</taxon>
        <taxon>fabids</taxon>
        <taxon>Fabales</taxon>
        <taxon>Fabaceae</taxon>
        <taxon>Papilionoideae</taxon>
        <taxon>50 kb inversion clade</taxon>
        <taxon>NPAAA clade</taxon>
        <taxon>Hologalegina</taxon>
        <taxon>IRL clade</taxon>
        <taxon>Fabeae</taxon>
        <taxon>Vicia</taxon>
    </lineage>
</organism>
<evidence type="ECO:0000313" key="2">
    <source>
        <dbReference type="EMBL" id="CAI8609797.1"/>
    </source>
</evidence>
<keyword evidence="1" id="KW-0812">Transmembrane</keyword>
<keyword evidence="1" id="KW-0472">Membrane</keyword>
<dbReference type="Gene3D" id="3.60.10.10">
    <property type="entry name" value="Endonuclease/exonuclease/phosphatase"/>
    <property type="match status" value="1"/>
</dbReference>
<evidence type="ECO:0000256" key="1">
    <source>
        <dbReference type="SAM" id="Phobius"/>
    </source>
</evidence>
<reference evidence="2 3" key="1">
    <citation type="submission" date="2023-01" db="EMBL/GenBank/DDBJ databases">
        <authorList>
            <person name="Kreplak J."/>
        </authorList>
    </citation>
    <scope>NUCLEOTIDE SEQUENCE [LARGE SCALE GENOMIC DNA]</scope>
</reference>
<dbReference type="Proteomes" id="UP001157006">
    <property type="component" value="Chromosome 4"/>
</dbReference>
<evidence type="ECO:0000313" key="3">
    <source>
        <dbReference type="Proteomes" id="UP001157006"/>
    </source>
</evidence>